<accession>A0A0F5YKJ8</accession>
<feature type="region of interest" description="Disordered" evidence="2">
    <location>
        <begin position="143"/>
        <end position="165"/>
    </location>
</feature>
<dbReference type="Proteomes" id="UP000033607">
    <property type="component" value="Unassembled WGS sequence"/>
</dbReference>
<dbReference type="RefSeq" id="WP_046277882.1">
    <property type="nucleotide sequence ID" value="NZ_LATL02000287.1"/>
</dbReference>
<keyword evidence="1" id="KW-0175">Coiled coil</keyword>
<dbReference type="PATRIC" id="fig|1637645.4.peg.5683"/>
<sequence length="196" mass="23386">MGLFDDFSRFLETRLEEFLRSNPHLELQALEEQLREQQEDTLRLIADLQRQEKSLQDQILTIAQDIQRWHERIAKAEAANREDLAQPAREREAVLLRQGNQRWGQMQGVKQRIEQSKELYQQIKLRRQEVSVKAAEAVKARTQAKATQQQQQWETKAWAQTPNYNSFSAAADPLEQEFRRWETEDELEQLRRQMKQ</sequence>
<dbReference type="OrthoDB" id="511898at2"/>
<evidence type="ECO:0000313" key="4">
    <source>
        <dbReference type="Proteomes" id="UP000033607"/>
    </source>
</evidence>
<evidence type="ECO:0000256" key="1">
    <source>
        <dbReference type="SAM" id="Coils"/>
    </source>
</evidence>
<protein>
    <submittedName>
        <fullName evidence="3">Phage shock protein A (IM30), suppresses sigma54-dependent transcription</fullName>
    </submittedName>
</protein>
<feature type="compositionally biased region" description="Low complexity" evidence="2">
    <location>
        <begin position="143"/>
        <end position="161"/>
    </location>
</feature>
<gene>
    <name evidence="3" type="ORF">WN50_07385</name>
</gene>
<feature type="coiled-coil region" evidence="1">
    <location>
        <begin position="27"/>
        <end position="65"/>
    </location>
</feature>
<reference evidence="3 4" key="1">
    <citation type="submission" date="2015-06" db="EMBL/GenBank/DDBJ databases">
        <title>Draft genome assembly of filamentous brackish cyanobacterium Limnoraphis robusta strain CS-951.</title>
        <authorList>
            <person name="Willis A."/>
            <person name="Parks M."/>
            <person name="Burford M.A."/>
        </authorList>
    </citation>
    <scope>NUCLEOTIDE SEQUENCE [LARGE SCALE GENOMIC DNA]</scope>
    <source>
        <strain evidence="3 4">CS-951</strain>
    </source>
</reference>
<comment type="caution">
    <text evidence="3">The sequence shown here is derived from an EMBL/GenBank/DDBJ whole genome shotgun (WGS) entry which is preliminary data.</text>
</comment>
<evidence type="ECO:0000256" key="2">
    <source>
        <dbReference type="SAM" id="MobiDB-lite"/>
    </source>
</evidence>
<proteinExistence type="predicted"/>
<name>A0A0F5YKJ8_9CYAN</name>
<dbReference type="NCBIfam" id="TIGR04376">
    <property type="entry name" value="TIGR04376 family protein"/>
    <property type="match status" value="1"/>
</dbReference>
<dbReference type="InterPro" id="IPR030816">
    <property type="entry name" value="CHP04376"/>
</dbReference>
<dbReference type="EMBL" id="LATL02000287">
    <property type="protein sequence ID" value="KKD38700.1"/>
    <property type="molecule type" value="Genomic_DNA"/>
</dbReference>
<dbReference type="AlphaFoldDB" id="A0A0F5YKJ8"/>
<organism evidence="3 4">
    <name type="scientific">Limnoraphis robusta CS-951</name>
    <dbReference type="NCBI Taxonomy" id="1637645"/>
    <lineage>
        <taxon>Bacteria</taxon>
        <taxon>Bacillati</taxon>
        <taxon>Cyanobacteriota</taxon>
        <taxon>Cyanophyceae</taxon>
        <taxon>Oscillatoriophycideae</taxon>
        <taxon>Oscillatoriales</taxon>
        <taxon>Sirenicapillariaceae</taxon>
        <taxon>Limnoraphis</taxon>
    </lineage>
</organism>
<evidence type="ECO:0000313" key="3">
    <source>
        <dbReference type="EMBL" id="KKD38700.1"/>
    </source>
</evidence>